<name>A0A212IN30_9ENTR</name>
<proteinExistence type="predicted"/>
<gene>
    <name evidence="2" type="ORF">KL86CIT2_30057</name>
    <name evidence="3" type="ORF">KM92CIT3_80760</name>
</gene>
<dbReference type="EMBL" id="FLUB01000020">
    <property type="protein sequence ID" value="SBV68192.1"/>
    <property type="molecule type" value="Genomic_DNA"/>
</dbReference>
<dbReference type="EMBL" id="FLUA01000027">
    <property type="protein sequence ID" value="SBV63418.1"/>
    <property type="molecule type" value="Genomic_DNA"/>
</dbReference>
<evidence type="ECO:0000256" key="1">
    <source>
        <dbReference type="SAM" id="MobiDB-lite"/>
    </source>
</evidence>
<organism evidence="3">
    <name type="scientific">uncultured Citrobacter sp</name>
    <dbReference type="NCBI Taxonomy" id="200446"/>
    <lineage>
        <taxon>Bacteria</taxon>
        <taxon>Pseudomonadati</taxon>
        <taxon>Pseudomonadota</taxon>
        <taxon>Gammaproteobacteria</taxon>
        <taxon>Enterobacterales</taxon>
        <taxon>Enterobacteriaceae</taxon>
        <taxon>Citrobacter</taxon>
        <taxon>environmental samples</taxon>
    </lineage>
</organism>
<dbReference type="AlphaFoldDB" id="A0A212IN30"/>
<feature type="compositionally biased region" description="Low complexity" evidence="1">
    <location>
        <begin position="284"/>
        <end position="298"/>
    </location>
</feature>
<sequence length="307" mass="33668">MENIKASSVKAHLSENMCSCDGVQSIDGIIQKLLNDTGIKLKKNTKIETFDGNKDEVKGDKDTEQTVQIATSVILAGEPLLSPLLAKSVPQIQTARTGNNSVSSVSTRISTVIISQHASADVGLLKEETLIHSGPATIFTAADPQHQENTQRSDKKKNESSEVTVLSAMPVPDKVIDESGWVTEKLLSGERGKEAVNQQQLKSAKNVTFAVNTKSNVTEVSWTFPTQQKAQVRIEHAQNKSDTQIQIMPSDIETEQQLVNFQQQHPLHGLRVDGAVSTSNDYLQNQQNSQQQNEANQNVLNDEEEET</sequence>
<protein>
    <submittedName>
        <fullName evidence="3">Uncharacterized protein</fullName>
    </submittedName>
</protein>
<evidence type="ECO:0000313" key="2">
    <source>
        <dbReference type="EMBL" id="SBV63418.1"/>
    </source>
</evidence>
<reference evidence="3" key="1">
    <citation type="submission" date="2016-04" db="EMBL/GenBank/DDBJ databases">
        <authorList>
            <person name="Evans L.H."/>
            <person name="Alamgir A."/>
            <person name="Owens N."/>
            <person name="Weber N.D."/>
            <person name="Virtaneva K."/>
            <person name="Barbian K."/>
            <person name="Babar A."/>
            <person name="Rosenke K."/>
        </authorList>
    </citation>
    <scope>NUCLEOTIDE SEQUENCE</scope>
    <source>
        <strain evidence="2">86-2</strain>
        <strain evidence="3">92-3</strain>
    </source>
</reference>
<feature type="region of interest" description="Disordered" evidence="1">
    <location>
        <begin position="141"/>
        <end position="163"/>
    </location>
</feature>
<feature type="compositionally biased region" description="Basic and acidic residues" evidence="1">
    <location>
        <begin position="145"/>
        <end position="160"/>
    </location>
</feature>
<dbReference type="RefSeq" id="WP_046671144.1">
    <property type="nucleotide sequence ID" value="NZ_LT598669.1"/>
</dbReference>
<evidence type="ECO:0000313" key="3">
    <source>
        <dbReference type="EMBL" id="SBV68192.1"/>
    </source>
</evidence>
<accession>A0A212IN30</accession>
<feature type="region of interest" description="Disordered" evidence="1">
    <location>
        <begin position="273"/>
        <end position="307"/>
    </location>
</feature>